<protein>
    <submittedName>
        <fullName evidence="1">Uncharacterized protein</fullName>
    </submittedName>
</protein>
<dbReference type="EMBL" id="JADNRY010000095">
    <property type="protein sequence ID" value="KAF9065971.1"/>
    <property type="molecule type" value="Genomic_DNA"/>
</dbReference>
<dbReference type="Gene3D" id="3.80.10.10">
    <property type="entry name" value="Ribonuclease Inhibitor"/>
    <property type="match status" value="1"/>
</dbReference>
<name>A0A9P5U4I5_9AGAR</name>
<dbReference type="OrthoDB" id="3543113at2759"/>
<dbReference type="Proteomes" id="UP000772434">
    <property type="component" value="Unassembled WGS sequence"/>
</dbReference>
<evidence type="ECO:0000313" key="2">
    <source>
        <dbReference type="Proteomes" id="UP000772434"/>
    </source>
</evidence>
<dbReference type="InterPro" id="IPR032675">
    <property type="entry name" value="LRR_dom_sf"/>
</dbReference>
<keyword evidence="2" id="KW-1185">Reference proteome</keyword>
<dbReference type="AlphaFoldDB" id="A0A9P5U4I5"/>
<gene>
    <name evidence="1" type="ORF">BDP27DRAFT_1424359</name>
</gene>
<organism evidence="1 2">
    <name type="scientific">Rhodocollybia butyracea</name>
    <dbReference type="NCBI Taxonomy" id="206335"/>
    <lineage>
        <taxon>Eukaryota</taxon>
        <taxon>Fungi</taxon>
        <taxon>Dikarya</taxon>
        <taxon>Basidiomycota</taxon>
        <taxon>Agaricomycotina</taxon>
        <taxon>Agaricomycetes</taxon>
        <taxon>Agaricomycetidae</taxon>
        <taxon>Agaricales</taxon>
        <taxon>Marasmiineae</taxon>
        <taxon>Omphalotaceae</taxon>
        <taxon>Rhodocollybia</taxon>
    </lineage>
</organism>
<comment type="caution">
    <text evidence="1">The sequence shown here is derived from an EMBL/GenBank/DDBJ whole genome shotgun (WGS) entry which is preliminary data.</text>
</comment>
<accession>A0A9P5U4I5</accession>
<proteinExistence type="predicted"/>
<evidence type="ECO:0000313" key="1">
    <source>
        <dbReference type="EMBL" id="KAF9065971.1"/>
    </source>
</evidence>
<sequence length="164" mass="18718">MDIDEQQLWLIFEPLLELQRLEYLDYQIILPLSDQKTARIACAWPHLKDLCFNSAVEGSSLESLAYFARHCPDLESLYCPIQVETRVTPSTTIPPTLFPHALHTFGANHYREIDALSAPVIALGLYQIFPNLVCVKGIGLGWTLVQNTLDSFTFLRNQNRQLEK</sequence>
<reference evidence="1" key="1">
    <citation type="submission" date="2020-11" db="EMBL/GenBank/DDBJ databases">
        <authorList>
            <consortium name="DOE Joint Genome Institute"/>
            <person name="Ahrendt S."/>
            <person name="Riley R."/>
            <person name="Andreopoulos W."/>
            <person name="Labutti K."/>
            <person name="Pangilinan J."/>
            <person name="Ruiz-Duenas F.J."/>
            <person name="Barrasa J.M."/>
            <person name="Sanchez-Garcia M."/>
            <person name="Camarero S."/>
            <person name="Miyauchi S."/>
            <person name="Serrano A."/>
            <person name="Linde D."/>
            <person name="Babiker R."/>
            <person name="Drula E."/>
            <person name="Ayuso-Fernandez I."/>
            <person name="Pacheco R."/>
            <person name="Padilla G."/>
            <person name="Ferreira P."/>
            <person name="Barriuso J."/>
            <person name="Kellner H."/>
            <person name="Castanera R."/>
            <person name="Alfaro M."/>
            <person name="Ramirez L."/>
            <person name="Pisabarro A.G."/>
            <person name="Kuo A."/>
            <person name="Tritt A."/>
            <person name="Lipzen A."/>
            <person name="He G."/>
            <person name="Yan M."/>
            <person name="Ng V."/>
            <person name="Cullen D."/>
            <person name="Martin F."/>
            <person name="Rosso M.-N."/>
            <person name="Henrissat B."/>
            <person name="Hibbett D."/>
            <person name="Martinez A.T."/>
            <person name="Grigoriev I.V."/>
        </authorList>
    </citation>
    <scope>NUCLEOTIDE SEQUENCE</scope>
    <source>
        <strain evidence="1">AH 40177</strain>
    </source>
</reference>